<comment type="caution">
    <text evidence="7">The sequence shown here is derived from an EMBL/GenBank/DDBJ whole genome shotgun (WGS) entry which is preliminary data.</text>
</comment>
<keyword evidence="2" id="KW-0889">Transcription antitermination</keyword>
<evidence type="ECO:0000256" key="2">
    <source>
        <dbReference type="ARBA" id="ARBA00022814"/>
    </source>
</evidence>
<dbReference type="InterPro" id="IPR006027">
    <property type="entry name" value="NusB_RsmB_TIM44"/>
</dbReference>
<evidence type="ECO:0000256" key="3">
    <source>
        <dbReference type="ARBA" id="ARBA00022884"/>
    </source>
</evidence>
<dbReference type="GO" id="GO:0006353">
    <property type="term" value="P:DNA-templated transcription termination"/>
    <property type="evidence" value="ECO:0007669"/>
    <property type="project" value="InterPro"/>
</dbReference>
<dbReference type="AlphaFoldDB" id="A0A940DQR0"/>
<dbReference type="Pfam" id="PF01029">
    <property type="entry name" value="NusB"/>
    <property type="match status" value="1"/>
</dbReference>
<organism evidence="7 8">
    <name type="scientific">Candidatus Cryptobacteroides avicola</name>
    <dbReference type="NCBI Taxonomy" id="2840757"/>
    <lineage>
        <taxon>Bacteria</taxon>
        <taxon>Pseudomonadati</taxon>
        <taxon>Bacteroidota</taxon>
        <taxon>Bacteroidia</taxon>
        <taxon>Bacteroidales</taxon>
        <taxon>Candidatus Cryptobacteroides</taxon>
    </lineage>
</organism>
<dbReference type="GO" id="GO:0031564">
    <property type="term" value="P:transcription antitermination"/>
    <property type="evidence" value="ECO:0007669"/>
    <property type="project" value="UniProtKB-KW"/>
</dbReference>
<gene>
    <name evidence="7" type="ORF">IAB75_00290</name>
</gene>
<keyword evidence="3" id="KW-0694">RNA-binding</keyword>
<dbReference type="GO" id="GO:0005829">
    <property type="term" value="C:cytosol"/>
    <property type="evidence" value="ECO:0007669"/>
    <property type="project" value="TreeGrafter"/>
</dbReference>
<accession>A0A940DQR0</accession>
<comment type="similarity">
    <text evidence="1">Belongs to the NusB family.</text>
</comment>
<dbReference type="EMBL" id="JADILV010000003">
    <property type="protein sequence ID" value="MBO8482551.1"/>
    <property type="molecule type" value="Genomic_DNA"/>
</dbReference>
<reference evidence="7" key="2">
    <citation type="journal article" date="2021" name="PeerJ">
        <title>Extensive microbial diversity within the chicken gut microbiome revealed by metagenomics and culture.</title>
        <authorList>
            <person name="Gilroy R."/>
            <person name="Ravi A."/>
            <person name="Getino M."/>
            <person name="Pursley I."/>
            <person name="Horton D.L."/>
            <person name="Alikhan N.F."/>
            <person name="Baker D."/>
            <person name="Gharbi K."/>
            <person name="Hall N."/>
            <person name="Watson M."/>
            <person name="Adriaenssens E.M."/>
            <person name="Foster-Nyarko E."/>
            <person name="Jarju S."/>
            <person name="Secka A."/>
            <person name="Antonio M."/>
            <person name="Oren A."/>
            <person name="Chaudhuri R.R."/>
            <person name="La Ragione R."/>
            <person name="Hildebrand F."/>
            <person name="Pallen M.J."/>
        </authorList>
    </citation>
    <scope>NUCLEOTIDE SEQUENCE</scope>
    <source>
        <strain evidence="7">G3-8215</strain>
    </source>
</reference>
<name>A0A940DQR0_9BACT</name>
<dbReference type="Proteomes" id="UP000725002">
    <property type="component" value="Unassembled WGS sequence"/>
</dbReference>
<dbReference type="InterPro" id="IPR035926">
    <property type="entry name" value="NusB-like_sf"/>
</dbReference>
<dbReference type="GO" id="GO:0003723">
    <property type="term" value="F:RNA binding"/>
    <property type="evidence" value="ECO:0007669"/>
    <property type="project" value="UniProtKB-KW"/>
</dbReference>
<evidence type="ECO:0000313" key="7">
    <source>
        <dbReference type="EMBL" id="MBO8482551.1"/>
    </source>
</evidence>
<sequence>MLNRRILRIKAFKVLYSSVLSGNMSVSEAKTQLELSCEATRDLYIFMLGIVSPLTAVAKERIESARKKLVPTEEDLNPNTRFADNRLAVLLDSDPDFVKIFKKRKFSWDPYDIFLKKVFTSVSSKKYYADYMASEESSLAMDCRLFIKIFEEEFVDSPELEQILEDMSIYWNDDLAYSLTYVCRTLKSLAKGERWSLPPLYQSDMKTGPGIESDKAFVTRLLQAAVAGYGRYSAQVAAAVSNWDNERIVSTDMAIIVLGLAEAVEFPGIPVKVTINEYVEISKYYGTPKSRIFVNGLLDRLISAMEQDGTVVKNADICR</sequence>
<evidence type="ECO:0000256" key="4">
    <source>
        <dbReference type="ARBA" id="ARBA00023015"/>
    </source>
</evidence>
<keyword evidence="5" id="KW-0804">Transcription</keyword>
<protein>
    <submittedName>
        <fullName evidence="7">Transcription antitermination protein NusB</fullName>
    </submittedName>
</protein>
<dbReference type="PANTHER" id="PTHR11078:SF3">
    <property type="entry name" value="ANTITERMINATION NUSB DOMAIN-CONTAINING PROTEIN"/>
    <property type="match status" value="1"/>
</dbReference>
<evidence type="ECO:0000259" key="6">
    <source>
        <dbReference type="Pfam" id="PF01029"/>
    </source>
</evidence>
<keyword evidence="4" id="KW-0805">Transcription regulation</keyword>
<reference evidence="7" key="1">
    <citation type="submission" date="2020-10" db="EMBL/GenBank/DDBJ databases">
        <authorList>
            <person name="Gilroy R."/>
        </authorList>
    </citation>
    <scope>NUCLEOTIDE SEQUENCE</scope>
    <source>
        <strain evidence="7">G3-8215</strain>
    </source>
</reference>
<evidence type="ECO:0000256" key="5">
    <source>
        <dbReference type="ARBA" id="ARBA00023163"/>
    </source>
</evidence>
<dbReference type="InterPro" id="IPR011605">
    <property type="entry name" value="NusB_fam"/>
</dbReference>
<dbReference type="Gene3D" id="1.10.940.10">
    <property type="entry name" value="NusB-like"/>
    <property type="match status" value="1"/>
</dbReference>
<dbReference type="SUPFAM" id="SSF48013">
    <property type="entry name" value="NusB-like"/>
    <property type="match status" value="1"/>
</dbReference>
<evidence type="ECO:0000256" key="1">
    <source>
        <dbReference type="ARBA" id="ARBA00005952"/>
    </source>
</evidence>
<dbReference type="PANTHER" id="PTHR11078">
    <property type="entry name" value="N UTILIZATION SUBSTANCE PROTEIN B-RELATED"/>
    <property type="match status" value="1"/>
</dbReference>
<proteinExistence type="inferred from homology"/>
<feature type="domain" description="NusB/RsmB/TIM44" evidence="6">
    <location>
        <begin position="211"/>
        <end position="302"/>
    </location>
</feature>
<evidence type="ECO:0000313" key="8">
    <source>
        <dbReference type="Proteomes" id="UP000725002"/>
    </source>
</evidence>